<feature type="region of interest" description="Disordered" evidence="1">
    <location>
        <begin position="90"/>
        <end position="128"/>
    </location>
</feature>
<protein>
    <submittedName>
        <fullName evidence="2">Uncharacterized protein LOC100184747</fullName>
    </submittedName>
</protein>
<evidence type="ECO:0000256" key="1">
    <source>
        <dbReference type="SAM" id="MobiDB-lite"/>
    </source>
</evidence>
<proteinExistence type="evidence at transcript level"/>
<reference evidence="2" key="1">
    <citation type="submission" date="2020-04" db="EMBL/GenBank/DDBJ databases">
        <authorList>
            <person name="Neveu A P."/>
        </authorList>
    </citation>
    <scope>NUCLEOTIDE SEQUENCE</scope>
    <source>
        <tissue evidence="2">Whole embryo</tissue>
    </source>
</reference>
<sequence>MSTSIAVQPAYVATTTRRSQAKPDRTIFGTTLDNYKKCWQLLHSPQALQEADDLHQAKLYHKLGQRGSPTYRGVVQKAWGQRTNKYPEINRGLKEKDPRELTTFPTEEVEENQKPSLRDVASRSGVRSPSCFAKNRAVRNKAKSAVLNRTTIRPTPPRLLSAQPSNQVSRPNTDKPMSGVQGQNKRPQGGSGKVSVPKFRVPPNAARLFRTASLKITETGAKDLIHSREVNKIGLGDTLQYNHEAHKQREFPEFYKSHGDVRLLGQHFRGDTTNSDITAPGGYLRLSTADRQINERLRDRIDSAEEEAESRRPYRIRHPWEEHLVETRDSGVSADSEITEDKIPLNIRHKFGTENILTLLKDNKDEVKAALRSNSELKHSGIVPARKEVKELNHPIDPPPAYFDTFGKHLKYDQLEGGLHLYIK</sequence>
<dbReference type="AlphaFoldDB" id="A0A6F9DI64"/>
<feature type="region of interest" description="Disordered" evidence="1">
    <location>
        <begin position="140"/>
        <end position="199"/>
    </location>
</feature>
<organism evidence="2">
    <name type="scientific">Phallusia mammillata</name>
    <dbReference type="NCBI Taxonomy" id="59560"/>
    <lineage>
        <taxon>Eukaryota</taxon>
        <taxon>Metazoa</taxon>
        <taxon>Chordata</taxon>
        <taxon>Tunicata</taxon>
        <taxon>Ascidiacea</taxon>
        <taxon>Phlebobranchia</taxon>
        <taxon>Ascidiidae</taxon>
        <taxon>Phallusia</taxon>
    </lineage>
</organism>
<gene>
    <name evidence="2" type="primary">LOC100184747</name>
</gene>
<feature type="compositionally biased region" description="Basic and acidic residues" evidence="1">
    <location>
        <begin position="91"/>
        <end position="100"/>
    </location>
</feature>
<evidence type="ECO:0000313" key="2">
    <source>
        <dbReference type="EMBL" id="CAB3262891.1"/>
    </source>
</evidence>
<feature type="compositionally biased region" description="Polar residues" evidence="1">
    <location>
        <begin position="162"/>
        <end position="171"/>
    </location>
</feature>
<dbReference type="EMBL" id="LR787029">
    <property type="protein sequence ID" value="CAB3262891.1"/>
    <property type="molecule type" value="mRNA"/>
</dbReference>
<name>A0A6F9DI64_9ASCI</name>
<accession>A0A6F9DI64</accession>
<feature type="compositionally biased region" description="Basic and acidic residues" evidence="1">
    <location>
        <begin position="111"/>
        <end position="121"/>
    </location>
</feature>